<reference evidence="1 2" key="1">
    <citation type="submission" date="2018-03" db="EMBL/GenBank/DDBJ databases">
        <authorList>
            <person name="Keele B.F."/>
        </authorList>
    </citation>
    <scope>NUCLEOTIDE SEQUENCE [LARGE SCALE GENOMIC DNA]</scope>
    <source>
        <strain evidence="1 2">AU19729</strain>
    </source>
</reference>
<name>A0A2S9MSS6_9BURK</name>
<dbReference type="AlphaFoldDB" id="A0A2S9MSS6"/>
<protein>
    <submittedName>
        <fullName evidence="1">Uncharacterized protein</fullName>
    </submittedName>
</protein>
<dbReference type="Proteomes" id="UP000238982">
    <property type="component" value="Unassembled WGS sequence"/>
</dbReference>
<sequence>MSTIVYGILSESGLVALRGEPVEIENNAGMTFGIHCNARKRPDDEQRFVVTNIETGMRAGWGATRDAAIASARQRVRDAIKRGTLARTLEAGIKTRDEILTRRDNAVMEGAA</sequence>
<evidence type="ECO:0000313" key="2">
    <source>
        <dbReference type="Proteomes" id="UP000238982"/>
    </source>
</evidence>
<dbReference type="EMBL" id="PVGH01000046">
    <property type="protein sequence ID" value="PRF62014.1"/>
    <property type="molecule type" value="Genomic_DNA"/>
</dbReference>
<dbReference type="RefSeq" id="WP_105797050.1">
    <property type="nucleotide sequence ID" value="NZ_CP102459.1"/>
</dbReference>
<evidence type="ECO:0000313" key="1">
    <source>
        <dbReference type="EMBL" id="PRF62014.1"/>
    </source>
</evidence>
<gene>
    <name evidence="1" type="ORF">C6Q15_10410</name>
</gene>
<proteinExistence type="predicted"/>
<comment type="caution">
    <text evidence="1">The sequence shown here is derived from an EMBL/GenBank/DDBJ whole genome shotgun (WGS) entry which is preliminary data.</text>
</comment>
<accession>A0A2S9MSS6</accession>
<organism evidence="1 2">
    <name type="scientific">Burkholderia multivorans</name>
    <dbReference type="NCBI Taxonomy" id="87883"/>
    <lineage>
        <taxon>Bacteria</taxon>
        <taxon>Pseudomonadati</taxon>
        <taxon>Pseudomonadota</taxon>
        <taxon>Betaproteobacteria</taxon>
        <taxon>Burkholderiales</taxon>
        <taxon>Burkholderiaceae</taxon>
        <taxon>Burkholderia</taxon>
        <taxon>Burkholderia cepacia complex</taxon>
    </lineage>
</organism>